<dbReference type="Gene3D" id="3.90.25.10">
    <property type="entry name" value="UDP-galactose 4-epimerase, domain 1"/>
    <property type="match status" value="1"/>
</dbReference>
<evidence type="ECO:0000313" key="2">
    <source>
        <dbReference type="EMBL" id="SIS10386.1"/>
    </source>
</evidence>
<dbReference type="PANTHER" id="PTHR43245">
    <property type="entry name" value="BIFUNCTIONAL POLYMYXIN RESISTANCE PROTEIN ARNA"/>
    <property type="match status" value="1"/>
</dbReference>
<dbReference type="Pfam" id="PF01370">
    <property type="entry name" value="Epimerase"/>
    <property type="match status" value="1"/>
</dbReference>
<protein>
    <submittedName>
        <fullName evidence="2">UDP-glucose 4-epimerase/UDP-N-acetylglucosamine 4-epimerase</fullName>
    </submittedName>
</protein>
<organism evidence="2 3">
    <name type="scientific">Natronorubrum thiooxidans</name>
    <dbReference type="NCBI Taxonomy" id="308853"/>
    <lineage>
        <taxon>Archaea</taxon>
        <taxon>Methanobacteriati</taxon>
        <taxon>Methanobacteriota</taxon>
        <taxon>Stenosarchaea group</taxon>
        <taxon>Halobacteria</taxon>
        <taxon>Halobacteriales</taxon>
        <taxon>Natrialbaceae</taxon>
        <taxon>Natronorubrum</taxon>
    </lineage>
</organism>
<reference evidence="3" key="1">
    <citation type="submission" date="2017-01" db="EMBL/GenBank/DDBJ databases">
        <authorList>
            <person name="Varghese N."/>
            <person name="Submissions S."/>
        </authorList>
    </citation>
    <scope>NUCLEOTIDE SEQUENCE [LARGE SCALE GENOMIC DNA]</scope>
    <source>
        <strain evidence="3">type strain: HArc-</strain>
    </source>
</reference>
<name>A0A1N7GCY3_9EURY</name>
<dbReference type="SUPFAM" id="SSF51735">
    <property type="entry name" value="NAD(P)-binding Rossmann-fold domains"/>
    <property type="match status" value="1"/>
</dbReference>
<dbReference type="InterPro" id="IPR050177">
    <property type="entry name" value="Lipid_A_modif_metabolic_enz"/>
</dbReference>
<accession>A0A1N7GCY3</accession>
<keyword evidence="3" id="KW-1185">Reference proteome</keyword>
<dbReference type="InterPro" id="IPR036291">
    <property type="entry name" value="NAD(P)-bd_dom_sf"/>
</dbReference>
<evidence type="ECO:0000313" key="3">
    <source>
        <dbReference type="Proteomes" id="UP000185936"/>
    </source>
</evidence>
<dbReference type="PANTHER" id="PTHR43245:SF13">
    <property type="entry name" value="UDP-D-APIOSE_UDP-D-XYLOSE SYNTHASE 2"/>
    <property type="match status" value="1"/>
</dbReference>
<dbReference type="Gene3D" id="3.40.50.720">
    <property type="entry name" value="NAD(P)-binding Rossmann-like Domain"/>
    <property type="match status" value="1"/>
</dbReference>
<sequence>MTTSLVTGAAGFIGSNLVRKLLDEGHNVRGVDNFETGRRQNLEGVTDDEFELYERDLATDELADVLDGVDYVFHQAAVPSVPRSIDKPRLSIEANCIGTSELLLAARDADVERVVVAASSSIYGSSGNLPKREDQPVNPESPYALTKYWTEELAMQFSDFYDLDTVALRYFNVFGPRQDPESDYAAVVPKFARLMLNGERPTIYGDGEQSRDFTYIENVLQANYKAATSDVGGEMYNVACGGRVTVNELVDELNDVLGTDIEPRYDDPRPGDVKHSHADIDKARADFGYEPTVQFREGLERTVEALQQEEVENTSPTA</sequence>
<dbReference type="Proteomes" id="UP000185936">
    <property type="component" value="Unassembled WGS sequence"/>
</dbReference>
<gene>
    <name evidence="2" type="ORF">SAMN05421752_11159</name>
</gene>
<feature type="domain" description="NAD-dependent epimerase/dehydratase" evidence="1">
    <location>
        <begin position="5"/>
        <end position="239"/>
    </location>
</feature>
<dbReference type="RefSeq" id="WP_076609948.1">
    <property type="nucleotide sequence ID" value="NZ_FTNR01000011.1"/>
</dbReference>
<evidence type="ECO:0000259" key="1">
    <source>
        <dbReference type="Pfam" id="PF01370"/>
    </source>
</evidence>
<proteinExistence type="predicted"/>
<dbReference type="InterPro" id="IPR001509">
    <property type="entry name" value="Epimerase_deHydtase"/>
</dbReference>
<dbReference type="EMBL" id="FTNR01000011">
    <property type="protein sequence ID" value="SIS10386.1"/>
    <property type="molecule type" value="Genomic_DNA"/>
</dbReference>
<dbReference type="PRINTS" id="PR01713">
    <property type="entry name" value="NUCEPIMERASE"/>
</dbReference>
<dbReference type="STRING" id="308853.SAMN05421752_11159"/>
<dbReference type="AlphaFoldDB" id="A0A1N7GCY3"/>
<dbReference type="CDD" id="cd05256">
    <property type="entry name" value="UDP_AE_SDR_e"/>
    <property type="match status" value="1"/>
</dbReference>